<evidence type="ECO:0000259" key="8">
    <source>
        <dbReference type="Pfam" id="PF00370"/>
    </source>
</evidence>
<dbReference type="InterPro" id="IPR013449">
    <property type="entry name" value="Rhamnulokinase"/>
</dbReference>
<dbReference type="Gene3D" id="3.30.420.40">
    <property type="match status" value="2"/>
</dbReference>
<evidence type="ECO:0000259" key="9">
    <source>
        <dbReference type="Pfam" id="PF02782"/>
    </source>
</evidence>
<sequence>MKCYLAVDLGASSGRVLAGLFENEKLELVEMHRFWNGAVEHGDELHWGIDQLFTEIKTGLKKGFETYGDAVQAIGIDTWGVDYGLLDANGNLINAPFQYRDSRNDGMMDFAFSKMPKDEIYRRTGLQFMPFNTVFQLCAELKRPEFEKAEKMLLMPDLFTYWLTGKAVSEYTMASTSQLLDANKRDWDWELIETLGLPKKIFCDIVQPGTIIGQLTDEMAQELGGNADVIAVGGHDTASAVAAAPLASKDCAYLSSGTWSLMGLEEPEPIITDTSAEYNITNEGGVCGTIRFLKNICGMWLLQECKRNWEEAGEELSWRQIDDLVLDTDPFIAFINPDAPEFAQPCDMPKQIQEFCRRTGQYVPEGIGEIGRVIFESLAMRYRDVFQTLEKLHGKPLEKLHIVGGGCRNILLNRLTADAIDRPVLAGPVEATGIGNMLMQMIAKKEVSTLPAGRDMVLESFGTELYEPQETASWNDAFERFLSIM</sequence>
<dbReference type="KEGG" id="taer:GT409_01340"/>
<dbReference type="GO" id="GO:0008993">
    <property type="term" value="F:rhamnulokinase activity"/>
    <property type="evidence" value="ECO:0007669"/>
    <property type="project" value="InterPro"/>
</dbReference>
<dbReference type="AlphaFoldDB" id="A0A6P1M982"/>
<dbReference type="RefSeq" id="WP_160626179.1">
    <property type="nucleotide sequence ID" value="NZ_CP047593.1"/>
</dbReference>
<keyword evidence="4 10" id="KW-0418">Kinase</keyword>
<comment type="similarity">
    <text evidence="1">Belongs to the FGGY kinase family.</text>
</comment>
<dbReference type="InterPro" id="IPR000577">
    <property type="entry name" value="Carb_kinase_FGGY"/>
</dbReference>
<dbReference type="EMBL" id="CP047593">
    <property type="protein sequence ID" value="QHI68146.1"/>
    <property type="molecule type" value="Genomic_DNA"/>
</dbReference>
<dbReference type="GO" id="GO:0006071">
    <property type="term" value="P:glycerol metabolic process"/>
    <property type="evidence" value="ECO:0007669"/>
    <property type="project" value="TreeGrafter"/>
</dbReference>
<evidence type="ECO:0000313" key="10">
    <source>
        <dbReference type="EMBL" id="QHI68146.1"/>
    </source>
</evidence>
<dbReference type="Pfam" id="PF00370">
    <property type="entry name" value="FGGY_N"/>
    <property type="match status" value="1"/>
</dbReference>
<keyword evidence="11" id="KW-1185">Reference proteome</keyword>
<dbReference type="PANTHER" id="PTHR10196">
    <property type="entry name" value="SUGAR KINASE"/>
    <property type="match status" value="1"/>
</dbReference>
<keyword evidence="7" id="KW-0684">Rhamnose metabolism</keyword>
<dbReference type="GO" id="GO:0005829">
    <property type="term" value="C:cytosol"/>
    <property type="evidence" value="ECO:0007669"/>
    <property type="project" value="TreeGrafter"/>
</dbReference>
<dbReference type="GO" id="GO:0005524">
    <property type="term" value="F:ATP binding"/>
    <property type="evidence" value="ECO:0007669"/>
    <property type="project" value="UniProtKB-KW"/>
</dbReference>
<evidence type="ECO:0000256" key="3">
    <source>
        <dbReference type="ARBA" id="ARBA00022741"/>
    </source>
</evidence>
<keyword evidence="2" id="KW-0808">Transferase</keyword>
<dbReference type="GO" id="GO:0019301">
    <property type="term" value="P:rhamnose catabolic process"/>
    <property type="evidence" value="ECO:0007669"/>
    <property type="project" value="InterPro"/>
</dbReference>
<keyword evidence="6" id="KW-1015">Disulfide bond</keyword>
<evidence type="ECO:0000256" key="6">
    <source>
        <dbReference type="ARBA" id="ARBA00023157"/>
    </source>
</evidence>
<dbReference type="InterPro" id="IPR018485">
    <property type="entry name" value="FGGY_C"/>
</dbReference>
<reference evidence="10 11" key="1">
    <citation type="submission" date="2020-01" db="EMBL/GenBank/DDBJ databases">
        <title>Ponticoccus aerotolerans gen. nov., sp. nov., an anaerobic bacterium and proposal of Ponticoccusceae fam. nov., Ponticoccusles ord. nov. and Ponticoccuse classis nov. in the phylum Kiritimatiellaeota.</title>
        <authorList>
            <person name="Zhou L.Y."/>
            <person name="Du Z.J."/>
        </authorList>
    </citation>
    <scope>NUCLEOTIDE SEQUENCE [LARGE SCALE GENOMIC DNA]</scope>
    <source>
        <strain evidence="10 11">S-5007</strain>
    </source>
</reference>
<dbReference type="InterPro" id="IPR043129">
    <property type="entry name" value="ATPase_NBD"/>
</dbReference>
<protein>
    <submittedName>
        <fullName evidence="10">Rhamnulokinase</fullName>
    </submittedName>
</protein>
<evidence type="ECO:0000256" key="5">
    <source>
        <dbReference type="ARBA" id="ARBA00022840"/>
    </source>
</evidence>
<evidence type="ECO:0000256" key="4">
    <source>
        <dbReference type="ARBA" id="ARBA00022777"/>
    </source>
</evidence>
<evidence type="ECO:0000313" key="11">
    <source>
        <dbReference type="Proteomes" id="UP000464954"/>
    </source>
</evidence>
<dbReference type="PIRSF" id="PIRSF000538">
    <property type="entry name" value="GlpK"/>
    <property type="match status" value="1"/>
</dbReference>
<dbReference type="PANTHER" id="PTHR10196:SF93">
    <property type="entry name" value="L-RHAMNULOKINASE"/>
    <property type="match status" value="1"/>
</dbReference>
<dbReference type="GO" id="GO:0004370">
    <property type="term" value="F:glycerol kinase activity"/>
    <property type="evidence" value="ECO:0007669"/>
    <property type="project" value="TreeGrafter"/>
</dbReference>
<dbReference type="CDD" id="cd07771">
    <property type="entry name" value="ASKHA_NBD_FGGY_RhaB-like"/>
    <property type="match status" value="1"/>
</dbReference>
<evidence type="ECO:0000256" key="1">
    <source>
        <dbReference type="ARBA" id="ARBA00009156"/>
    </source>
</evidence>
<keyword evidence="3" id="KW-0547">Nucleotide-binding</keyword>
<feature type="domain" description="Carbohydrate kinase FGGY N-terminal" evidence="8">
    <location>
        <begin position="4"/>
        <end position="241"/>
    </location>
</feature>
<dbReference type="Pfam" id="PF02782">
    <property type="entry name" value="FGGY_C"/>
    <property type="match status" value="1"/>
</dbReference>
<evidence type="ECO:0000256" key="7">
    <source>
        <dbReference type="ARBA" id="ARBA00023308"/>
    </source>
</evidence>
<dbReference type="SUPFAM" id="SSF53067">
    <property type="entry name" value="Actin-like ATPase domain"/>
    <property type="match status" value="2"/>
</dbReference>
<keyword evidence="5" id="KW-0067">ATP-binding</keyword>
<name>A0A6P1M982_9BACT</name>
<feature type="domain" description="Carbohydrate kinase FGGY C-terminal" evidence="9">
    <location>
        <begin position="252"/>
        <end position="443"/>
    </location>
</feature>
<proteinExistence type="inferred from homology"/>
<dbReference type="InterPro" id="IPR018484">
    <property type="entry name" value="FGGY_N"/>
</dbReference>
<dbReference type="Proteomes" id="UP000464954">
    <property type="component" value="Chromosome"/>
</dbReference>
<accession>A0A6P1M982</accession>
<gene>
    <name evidence="10" type="ORF">GT409_01340</name>
</gene>
<organism evidence="10 11">
    <name type="scientific">Tichowtungia aerotolerans</name>
    <dbReference type="NCBI Taxonomy" id="2697043"/>
    <lineage>
        <taxon>Bacteria</taxon>
        <taxon>Pseudomonadati</taxon>
        <taxon>Kiritimatiellota</taxon>
        <taxon>Tichowtungiia</taxon>
        <taxon>Tichowtungiales</taxon>
        <taxon>Tichowtungiaceae</taxon>
        <taxon>Tichowtungia</taxon>
    </lineage>
</organism>
<evidence type="ECO:0000256" key="2">
    <source>
        <dbReference type="ARBA" id="ARBA00022679"/>
    </source>
</evidence>